<name>A0A544UN21_LYSSH</name>
<dbReference type="GO" id="GO:0003838">
    <property type="term" value="F:sterol 24-C-methyltransferase activity"/>
    <property type="evidence" value="ECO:0007669"/>
    <property type="project" value="TreeGrafter"/>
</dbReference>
<dbReference type="EMBL" id="SADV01000005">
    <property type="protein sequence ID" value="TQR35243.1"/>
    <property type="molecule type" value="Genomic_DNA"/>
</dbReference>
<dbReference type="GO" id="GO:0016126">
    <property type="term" value="P:sterol biosynthetic process"/>
    <property type="evidence" value="ECO:0007669"/>
    <property type="project" value="TreeGrafter"/>
</dbReference>
<evidence type="ECO:0000259" key="2">
    <source>
        <dbReference type="Pfam" id="PF08241"/>
    </source>
</evidence>
<dbReference type="Gene3D" id="3.40.50.150">
    <property type="entry name" value="Vaccinia Virus protein VP39"/>
    <property type="match status" value="1"/>
</dbReference>
<feature type="domain" description="Methyltransferase type 11" evidence="2">
    <location>
        <begin position="65"/>
        <end position="163"/>
    </location>
</feature>
<dbReference type="SUPFAM" id="SSF53335">
    <property type="entry name" value="S-adenosyl-L-methionine-dependent methyltransferases"/>
    <property type="match status" value="1"/>
</dbReference>
<keyword evidence="3" id="KW-0489">Methyltransferase</keyword>
<reference evidence="3 4" key="1">
    <citation type="submission" date="2018-03" db="EMBL/GenBank/DDBJ databases">
        <title>Aerobic endospore-forming bacteria genome sequencing and assembly.</title>
        <authorList>
            <person name="Cavalcante D.A."/>
            <person name="Driks A."/>
            <person name="Putonti C."/>
            <person name="De-Souza M.T."/>
        </authorList>
    </citation>
    <scope>NUCLEOTIDE SEQUENCE [LARGE SCALE GENOMIC DNA]</scope>
    <source>
        <strain evidence="3 4">SDF0037</strain>
    </source>
</reference>
<dbReference type="InterPro" id="IPR013216">
    <property type="entry name" value="Methyltransf_11"/>
</dbReference>
<dbReference type="Proteomes" id="UP000317944">
    <property type="component" value="Unassembled WGS sequence"/>
</dbReference>
<dbReference type="PANTHER" id="PTHR44068">
    <property type="entry name" value="ZGC:194242"/>
    <property type="match status" value="1"/>
</dbReference>
<evidence type="ECO:0000256" key="1">
    <source>
        <dbReference type="ARBA" id="ARBA00022679"/>
    </source>
</evidence>
<evidence type="ECO:0000313" key="3">
    <source>
        <dbReference type="EMBL" id="TQR35243.1"/>
    </source>
</evidence>
<dbReference type="PANTHER" id="PTHR44068:SF1">
    <property type="entry name" value="HYPOTHETICAL LOC100005854"/>
    <property type="match status" value="1"/>
</dbReference>
<comment type="caution">
    <text evidence="3">The sequence shown here is derived from an EMBL/GenBank/DDBJ whole genome shotgun (WGS) entry which is preliminary data.</text>
</comment>
<sequence length="211" mass="24180">MKKIFLFVILGLILYKPTMNYLIGQVSHPKGAIGYILTKIWNKTFVNMTDWGLQNIEIQKDDHILDVGCGGGETIHRLANKTTQGKVYGIDISSEAVKSSIEKNQVWVEQNRAEIFEADVASLPFEDNTMDKITAIQTHFYWSNLEEGFSEIHRILKSDGVFLVTCEKDKIEYHMDNYKKSNELKELLKSIGFSSVIVHEDGNWIKFVCQK</sequence>
<dbReference type="OrthoDB" id="9795864at2"/>
<dbReference type="InterPro" id="IPR029063">
    <property type="entry name" value="SAM-dependent_MTases_sf"/>
</dbReference>
<accession>A0A544UN21</accession>
<organism evidence="3 4">
    <name type="scientific">Lysinibacillus sphaericus</name>
    <name type="common">Bacillus sphaericus</name>
    <dbReference type="NCBI Taxonomy" id="1421"/>
    <lineage>
        <taxon>Bacteria</taxon>
        <taxon>Bacillati</taxon>
        <taxon>Bacillota</taxon>
        <taxon>Bacilli</taxon>
        <taxon>Bacillales</taxon>
        <taxon>Bacillaceae</taxon>
        <taxon>Lysinibacillus</taxon>
    </lineage>
</organism>
<dbReference type="RefSeq" id="WP_142508350.1">
    <property type="nucleotide sequence ID" value="NZ_SADV01000005.1"/>
</dbReference>
<dbReference type="Pfam" id="PF08241">
    <property type="entry name" value="Methyltransf_11"/>
    <property type="match status" value="1"/>
</dbReference>
<dbReference type="GO" id="GO:0032259">
    <property type="term" value="P:methylation"/>
    <property type="evidence" value="ECO:0007669"/>
    <property type="project" value="UniProtKB-KW"/>
</dbReference>
<keyword evidence="1" id="KW-0808">Transferase</keyword>
<protein>
    <submittedName>
        <fullName evidence="3">Class I SAM-dependent methyltransferase</fullName>
    </submittedName>
</protein>
<gene>
    <name evidence="3" type="ORF">C7Y47_08345</name>
</gene>
<dbReference type="CDD" id="cd02440">
    <property type="entry name" value="AdoMet_MTases"/>
    <property type="match status" value="1"/>
</dbReference>
<evidence type="ECO:0000313" key="4">
    <source>
        <dbReference type="Proteomes" id="UP000317944"/>
    </source>
</evidence>
<proteinExistence type="predicted"/>
<dbReference type="InterPro" id="IPR050447">
    <property type="entry name" value="Erg6_SMT_methyltransf"/>
</dbReference>
<dbReference type="AlphaFoldDB" id="A0A544UN21"/>